<comment type="caution">
    <text evidence="6">The sequence shown here is derived from an EMBL/GenBank/DDBJ whole genome shotgun (WGS) entry which is preliminary data.</text>
</comment>
<dbReference type="PANTHER" id="PTHR30011:SF16">
    <property type="entry name" value="C2H2 FINGER DOMAIN TRANSCRIPTION FACTOR (EUROFUNG)-RELATED"/>
    <property type="match status" value="1"/>
</dbReference>
<dbReference type="SUPFAM" id="SSF51679">
    <property type="entry name" value="Bacterial luciferase-like"/>
    <property type="match status" value="1"/>
</dbReference>
<keyword evidence="2" id="KW-0288">FMN</keyword>
<sequence length="355" mass="37697">MAPFAVALEIDGAGAHPAAWRRSAHTPDRHFDPDRLRRLGEEAERSGFTLVTLEDDLLPGTAPAGRIGSPERAAFLAEVTSVLGLVPVVPTTYTEPFHVSSALAALDHISHGRAGWVVGSTPDVAAARAWGRPEVSDAAGLRREAADSVHVVRALWDSWEEDAVIRDVPTSRYLDRDRLHYIDFEGATYSVKGPAIVPRPPQGNAVVFAAPELVDPVQADVALVSGRDVAAVASAAPNAAPRRFAEVEVALDTAGQTGAERVAALAQHADWPDRGRLRYTGGAEGFVRLLTELAGTVDGVRIHPLVLDEELPVLAKSVLPHLRVARLAAAAPSGQWLRTTLGLAPSVNQFATTEG</sequence>
<gene>
    <name evidence="6" type="ORF">GCM10022222_55430</name>
</gene>
<evidence type="ECO:0000256" key="3">
    <source>
        <dbReference type="ARBA" id="ARBA00023002"/>
    </source>
</evidence>
<evidence type="ECO:0000256" key="1">
    <source>
        <dbReference type="ARBA" id="ARBA00022630"/>
    </source>
</evidence>
<dbReference type="EMBL" id="BAAAZN010000013">
    <property type="protein sequence ID" value="GAA3564636.1"/>
    <property type="molecule type" value="Genomic_DNA"/>
</dbReference>
<name>A0ABP6XDL9_9PSEU</name>
<keyword evidence="7" id="KW-1185">Reference proteome</keyword>
<dbReference type="Gene3D" id="3.20.20.30">
    <property type="entry name" value="Luciferase-like domain"/>
    <property type="match status" value="1"/>
</dbReference>
<evidence type="ECO:0000256" key="2">
    <source>
        <dbReference type="ARBA" id="ARBA00022643"/>
    </source>
</evidence>
<protein>
    <submittedName>
        <fullName evidence="6">LLM class flavin-dependent oxidoreductase</fullName>
    </submittedName>
</protein>
<dbReference type="InterPro" id="IPR051260">
    <property type="entry name" value="Diverse_substr_monoxygenases"/>
</dbReference>
<evidence type="ECO:0000313" key="7">
    <source>
        <dbReference type="Proteomes" id="UP001500689"/>
    </source>
</evidence>
<dbReference type="Pfam" id="PF00296">
    <property type="entry name" value="Bac_luciferase"/>
    <property type="match status" value="1"/>
</dbReference>
<reference evidence="7" key="1">
    <citation type="journal article" date="2019" name="Int. J. Syst. Evol. Microbiol.">
        <title>The Global Catalogue of Microorganisms (GCM) 10K type strain sequencing project: providing services to taxonomists for standard genome sequencing and annotation.</title>
        <authorList>
            <consortium name="The Broad Institute Genomics Platform"/>
            <consortium name="The Broad Institute Genome Sequencing Center for Infectious Disease"/>
            <person name="Wu L."/>
            <person name="Ma J."/>
        </authorList>
    </citation>
    <scope>NUCLEOTIDE SEQUENCE [LARGE SCALE GENOMIC DNA]</scope>
    <source>
        <strain evidence="7">JCM 16898</strain>
    </source>
</reference>
<accession>A0ABP6XDL9</accession>
<dbReference type="Proteomes" id="UP001500689">
    <property type="component" value="Unassembled WGS sequence"/>
</dbReference>
<dbReference type="InterPro" id="IPR036661">
    <property type="entry name" value="Luciferase-like_sf"/>
</dbReference>
<evidence type="ECO:0000259" key="5">
    <source>
        <dbReference type="Pfam" id="PF00296"/>
    </source>
</evidence>
<organism evidence="6 7">
    <name type="scientific">Amycolatopsis ultiminotia</name>
    <dbReference type="NCBI Taxonomy" id="543629"/>
    <lineage>
        <taxon>Bacteria</taxon>
        <taxon>Bacillati</taxon>
        <taxon>Actinomycetota</taxon>
        <taxon>Actinomycetes</taxon>
        <taxon>Pseudonocardiales</taxon>
        <taxon>Pseudonocardiaceae</taxon>
        <taxon>Amycolatopsis</taxon>
    </lineage>
</organism>
<keyword evidence="4" id="KW-0503">Monooxygenase</keyword>
<keyword evidence="3" id="KW-0560">Oxidoreductase</keyword>
<proteinExistence type="predicted"/>
<dbReference type="PANTHER" id="PTHR30011">
    <property type="entry name" value="ALKANESULFONATE MONOOXYGENASE-RELATED"/>
    <property type="match status" value="1"/>
</dbReference>
<dbReference type="RefSeq" id="WP_344864944.1">
    <property type="nucleotide sequence ID" value="NZ_BAAAZN010000013.1"/>
</dbReference>
<evidence type="ECO:0000313" key="6">
    <source>
        <dbReference type="EMBL" id="GAA3564636.1"/>
    </source>
</evidence>
<keyword evidence="1" id="KW-0285">Flavoprotein</keyword>
<feature type="domain" description="Luciferase-like" evidence="5">
    <location>
        <begin position="21"/>
        <end position="210"/>
    </location>
</feature>
<evidence type="ECO:0000256" key="4">
    <source>
        <dbReference type="ARBA" id="ARBA00023033"/>
    </source>
</evidence>
<dbReference type="InterPro" id="IPR011251">
    <property type="entry name" value="Luciferase-like_dom"/>
</dbReference>